<keyword evidence="6" id="KW-0325">Glycoprotein</keyword>
<evidence type="ECO:0000256" key="5">
    <source>
        <dbReference type="ARBA" id="ARBA00022827"/>
    </source>
</evidence>
<keyword evidence="11" id="KW-1185">Reference proteome</keyword>
<dbReference type="Pfam" id="PF01565">
    <property type="entry name" value="FAD_binding_4"/>
    <property type="match status" value="1"/>
</dbReference>
<evidence type="ECO:0000259" key="9">
    <source>
        <dbReference type="PROSITE" id="PS51387"/>
    </source>
</evidence>
<keyword evidence="8" id="KW-0812">Transmembrane</keyword>
<dbReference type="Gene3D" id="3.30.465.10">
    <property type="match status" value="1"/>
</dbReference>
<dbReference type="EMBL" id="KI392532">
    <property type="protein sequence ID" value="ERN14600.1"/>
    <property type="molecule type" value="Genomic_DNA"/>
</dbReference>
<keyword evidence="3" id="KW-0285">Flavoprotein</keyword>
<dbReference type="Proteomes" id="UP000017836">
    <property type="component" value="Unassembled WGS sequence"/>
</dbReference>
<dbReference type="SUPFAM" id="SSF56176">
    <property type="entry name" value="FAD-binding/transporter-associated domain-like"/>
    <property type="match status" value="1"/>
</dbReference>
<feature type="compositionally biased region" description="Low complexity" evidence="7">
    <location>
        <begin position="536"/>
        <end position="553"/>
    </location>
</feature>
<dbReference type="STRING" id="13333.U5CXD8"/>
<dbReference type="AlphaFoldDB" id="U5CXD8"/>
<name>U5CXD8_AMBTC</name>
<comment type="cofactor">
    <cofactor evidence="1">
        <name>FAD</name>
        <dbReference type="ChEBI" id="CHEBI:57692"/>
    </cofactor>
</comment>
<keyword evidence="8" id="KW-0472">Membrane</keyword>
<organism evidence="10 11">
    <name type="scientific">Amborella trichopoda</name>
    <dbReference type="NCBI Taxonomy" id="13333"/>
    <lineage>
        <taxon>Eukaryota</taxon>
        <taxon>Viridiplantae</taxon>
        <taxon>Streptophyta</taxon>
        <taxon>Embryophyta</taxon>
        <taxon>Tracheophyta</taxon>
        <taxon>Spermatophyta</taxon>
        <taxon>Magnoliopsida</taxon>
        <taxon>Amborellales</taxon>
        <taxon>Amborellaceae</taxon>
        <taxon>Amborella</taxon>
    </lineage>
</organism>
<dbReference type="Pfam" id="PF08031">
    <property type="entry name" value="BBE"/>
    <property type="match status" value="1"/>
</dbReference>
<dbReference type="eggNOG" id="ENOG502QVGN">
    <property type="taxonomic scope" value="Eukaryota"/>
</dbReference>
<feature type="domain" description="FAD-binding PCMH-type" evidence="9">
    <location>
        <begin position="85"/>
        <end position="260"/>
    </location>
</feature>
<comment type="similarity">
    <text evidence="2">Belongs to the oxygen-dependent FAD-linked oxidoreductase family.</text>
</comment>
<evidence type="ECO:0000313" key="10">
    <source>
        <dbReference type="EMBL" id="ERN14600.1"/>
    </source>
</evidence>
<dbReference type="Gramene" id="ERN14600">
    <property type="protein sequence ID" value="ERN14600"/>
    <property type="gene ID" value="AMTR_s00038p00162870"/>
</dbReference>
<reference evidence="11" key="1">
    <citation type="journal article" date="2013" name="Science">
        <title>The Amborella genome and the evolution of flowering plants.</title>
        <authorList>
            <consortium name="Amborella Genome Project"/>
        </authorList>
    </citation>
    <scope>NUCLEOTIDE SEQUENCE [LARGE SCALE GENOMIC DNA]</scope>
</reference>
<accession>U5CXD8</accession>
<keyword evidence="8" id="KW-1133">Transmembrane helix</keyword>
<gene>
    <name evidence="10" type="ORF">AMTR_s00038p00162870</name>
</gene>
<proteinExistence type="inferred from homology"/>
<keyword evidence="5" id="KW-0274">FAD</keyword>
<dbReference type="InterPro" id="IPR016167">
    <property type="entry name" value="FAD-bd_PCMH_sub1"/>
</dbReference>
<dbReference type="InterPro" id="IPR016166">
    <property type="entry name" value="FAD-bd_PCMH"/>
</dbReference>
<keyword evidence="4" id="KW-0732">Signal</keyword>
<dbReference type="InterPro" id="IPR016169">
    <property type="entry name" value="FAD-bd_PCMH_sub2"/>
</dbReference>
<sequence length="568" mass="62832">MAAIVAHCPLTMATLTTFFILALLNALLYSLLNASPSMASTLESGLLHCFKGNGLTNYTTFTSTPQIYYKLLNFSLQNLRFAEPSTSMPYVIVLPSSNIQVQRAVVCSRQHWWLIRTRCGGHSYEGFSSTGDSPFVIIDLMNLNKVEVDVANGTAWIGGGATLGEIYYHIAKASKDRYGFSAGSCHTVGSGGHISGGGFGLLSRKFGLAADNILDALVVNADGLLLDRTTMGNDMFWAIRGGGGGSWGIIVAWKLKLADINGKVTVFQTSREGKETVVNLVHKWQVVAHNLPNEFYLSAILAANSSHVIGVSFLGMYLGGVDDAVKIMRDQFRDLAISKSICTEMAWIDSILYFSGGSTREDLLNRYLVGKSFFKGKSDYVKEPLNASSLEGAIKYLEEEPSSMIILDPYGGKMDNFEEDHIPFPHRKGNLYSIQYIVTWQRHDDDYKYMNWIKRFYDYMEPYVSKSPREAYVNYLDIDLGAARNGTARVETARKWGKRYFKNNFDRLVTVKSHVDPHNVFRNPQGIPVDPKQAAGPGSIGPSLSLSRPYSPRARPDVAPGPIRAVPD</sequence>
<dbReference type="PROSITE" id="PS51387">
    <property type="entry name" value="FAD_PCMH"/>
    <property type="match status" value="1"/>
</dbReference>
<dbReference type="PANTHER" id="PTHR32448">
    <property type="entry name" value="OS08G0158400 PROTEIN"/>
    <property type="match status" value="1"/>
</dbReference>
<dbReference type="GO" id="GO:0071949">
    <property type="term" value="F:FAD binding"/>
    <property type="evidence" value="ECO:0007669"/>
    <property type="project" value="InterPro"/>
</dbReference>
<dbReference type="InterPro" id="IPR036318">
    <property type="entry name" value="FAD-bd_PCMH-like_sf"/>
</dbReference>
<evidence type="ECO:0000313" key="11">
    <source>
        <dbReference type="Proteomes" id="UP000017836"/>
    </source>
</evidence>
<evidence type="ECO:0000256" key="2">
    <source>
        <dbReference type="ARBA" id="ARBA00005466"/>
    </source>
</evidence>
<dbReference type="InterPro" id="IPR006094">
    <property type="entry name" value="Oxid_FAD_bind_N"/>
</dbReference>
<evidence type="ECO:0000256" key="3">
    <source>
        <dbReference type="ARBA" id="ARBA00022630"/>
    </source>
</evidence>
<feature type="region of interest" description="Disordered" evidence="7">
    <location>
        <begin position="519"/>
        <end position="568"/>
    </location>
</feature>
<protein>
    <recommendedName>
        <fullName evidence="9">FAD-binding PCMH-type domain-containing protein</fullName>
    </recommendedName>
</protein>
<feature type="transmembrane region" description="Helical" evidence="8">
    <location>
        <begin position="12"/>
        <end position="32"/>
    </location>
</feature>
<dbReference type="HOGENOM" id="CLU_018354_6_0_1"/>
<evidence type="ECO:0000256" key="7">
    <source>
        <dbReference type="SAM" id="MobiDB-lite"/>
    </source>
</evidence>
<dbReference type="Gene3D" id="3.40.462.20">
    <property type="match status" value="1"/>
</dbReference>
<dbReference type="Gene3D" id="3.30.43.10">
    <property type="entry name" value="Uridine Diphospho-n-acetylenolpyruvylglucosamine Reductase, domain 2"/>
    <property type="match status" value="1"/>
</dbReference>
<evidence type="ECO:0000256" key="4">
    <source>
        <dbReference type="ARBA" id="ARBA00022729"/>
    </source>
</evidence>
<evidence type="ECO:0000256" key="1">
    <source>
        <dbReference type="ARBA" id="ARBA00001974"/>
    </source>
</evidence>
<dbReference type="InterPro" id="IPR012951">
    <property type="entry name" value="BBE"/>
</dbReference>
<dbReference type="GO" id="GO:0016491">
    <property type="term" value="F:oxidoreductase activity"/>
    <property type="evidence" value="ECO:0007669"/>
    <property type="project" value="InterPro"/>
</dbReference>
<evidence type="ECO:0000256" key="8">
    <source>
        <dbReference type="SAM" id="Phobius"/>
    </source>
</evidence>
<evidence type="ECO:0000256" key="6">
    <source>
        <dbReference type="ARBA" id="ARBA00023180"/>
    </source>
</evidence>
<dbReference type="OMA" id="YGVTWEA"/>